<dbReference type="KEGG" id="vfm:VFMJ11_A0592"/>
<accession>B5ETX3</accession>
<evidence type="ECO:0000256" key="1">
    <source>
        <dbReference type="SAM" id="Phobius"/>
    </source>
</evidence>
<sequence>MHFNEYVSSHFFHMVNSQDRSLISIIMFSFTSFFKAFSVALILGVCAVLIALWQHSSSQLNYASRDMDWEWSWMYYEPFSNGIQTTRTKDTKQLLFRSVDTSSKLTTVVNITYTNKLEIIVTYEDSCLSGSFFPAKLKLNQTPQEQINFQCEKNGRGYLFRRTANQLTSVQIKSDKFELKENFSEWPIDELKKDQFIQQHSNFFKGKGQSDVYEWSRD</sequence>
<keyword evidence="1" id="KW-0472">Membrane</keyword>
<dbReference type="EMBL" id="CP001133">
    <property type="protein sequence ID" value="ACH63993.1"/>
    <property type="molecule type" value="Genomic_DNA"/>
</dbReference>
<keyword evidence="1" id="KW-1133">Transmembrane helix</keyword>
<evidence type="ECO:0008006" key="4">
    <source>
        <dbReference type="Google" id="ProtNLM"/>
    </source>
</evidence>
<reference evidence="2 3" key="2">
    <citation type="journal article" date="2009" name="Nature">
        <title>A single regulatory gene is sufficient to alter bacterial host range.</title>
        <authorList>
            <person name="Mandel M.J."/>
            <person name="Wollenberg M.S."/>
            <person name="Stabb E.V."/>
            <person name="Visick K.L."/>
            <person name="Ruby E.G."/>
        </authorList>
    </citation>
    <scope>NUCLEOTIDE SEQUENCE [LARGE SCALE GENOMIC DNA]</scope>
    <source>
        <strain evidence="2 3">MJ11</strain>
    </source>
</reference>
<keyword evidence="1" id="KW-0812">Transmembrane</keyword>
<dbReference type="Proteomes" id="UP000001857">
    <property type="component" value="Chromosome II"/>
</dbReference>
<organism evidence="2 3">
    <name type="scientific">Aliivibrio fischeri (strain MJ11)</name>
    <name type="common">Vibrio fischeri</name>
    <dbReference type="NCBI Taxonomy" id="388396"/>
    <lineage>
        <taxon>Bacteria</taxon>
        <taxon>Pseudomonadati</taxon>
        <taxon>Pseudomonadota</taxon>
        <taxon>Gammaproteobacteria</taxon>
        <taxon>Vibrionales</taxon>
        <taxon>Vibrionaceae</taxon>
        <taxon>Aliivibrio</taxon>
    </lineage>
</organism>
<feature type="transmembrane region" description="Helical" evidence="1">
    <location>
        <begin position="21"/>
        <end position="53"/>
    </location>
</feature>
<proteinExistence type="predicted"/>
<evidence type="ECO:0000313" key="2">
    <source>
        <dbReference type="EMBL" id="ACH63993.1"/>
    </source>
</evidence>
<evidence type="ECO:0000313" key="3">
    <source>
        <dbReference type="Proteomes" id="UP000001857"/>
    </source>
</evidence>
<gene>
    <name evidence="2" type="ordered locus">VFMJ11_A0592</name>
</gene>
<protein>
    <recommendedName>
        <fullName evidence="4">Threonine transporter RhtB</fullName>
    </recommendedName>
</protein>
<dbReference type="AlphaFoldDB" id="B5ETX3"/>
<dbReference type="HOGENOM" id="CLU_1440530_0_0_6"/>
<name>B5ETX3_ALIFM</name>
<dbReference type="RefSeq" id="WP_012535143.1">
    <property type="nucleotide sequence ID" value="NC_011186.1"/>
</dbReference>
<reference evidence="3" key="1">
    <citation type="submission" date="2008-08" db="EMBL/GenBank/DDBJ databases">
        <title>Complete sequence of Vibrio fischeri strain MJ11.</title>
        <authorList>
            <person name="Mandel M.J."/>
            <person name="Stabb E.V."/>
            <person name="Ruby E.G."/>
            <person name="Ferriera S."/>
            <person name="Johnson J."/>
            <person name="Kravitz S."/>
            <person name="Beeson K."/>
            <person name="Sutton G."/>
            <person name="Rogers Y.-H."/>
            <person name="Friedman R."/>
            <person name="Frazier M."/>
            <person name="Venter J.C."/>
        </authorList>
    </citation>
    <scope>NUCLEOTIDE SEQUENCE [LARGE SCALE GENOMIC DNA]</scope>
    <source>
        <strain evidence="3">MJ11</strain>
    </source>
</reference>